<dbReference type="OrthoDB" id="2985259at2759"/>
<dbReference type="GO" id="GO:0044773">
    <property type="term" value="P:mitotic DNA damage checkpoint signaling"/>
    <property type="evidence" value="ECO:0007669"/>
    <property type="project" value="TreeGrafter"/>
</dbReference>
<comment type="caution">
    <text evidence="2">The sequence shown here is derived from an EMBL/GenBank/DDBJ whole genome shotgun (WGS) entry which is preliminary data.</text>
</comment>
<dbReference type="PANTHER" id="PTHR44167:SF24">
    <property type="entry name" value="SERINE_THREONINE-PROTEIN KINASE CHK2"/>
    <property type="match status" value="1"/>
</dbReference>
<evidence type="ECO:0000313" key="3">
    <source>
        <dbReference type="Proteomes" id="UP000320762"/>
    </source>
</evidence>
<protein>
    <recommendedName>
        <fullName evidence="1">Protein kinase domain-containing protein</fullName>
    </recommendedName>
</protein>
<dbReference type="InterPro" id="IPR000719">
    <property type="entry name" value="Prot_kinase_dom"/>
</dbReference>
<proteinExistence type="predicted"/>
<keyword evidence="3" id="KW-1185">Reference proteome</keyword>
<gene>
    <name evidence="2" type="ORF">BD626DRAFT_493065</name>
</gene>
<dbReference type="SUPFAM" id="SSF56112">
    <property type="entry name" value="Protein kinase-like (PK-like)"/>
    <property type="match status" value="1"/>
</dbReference>
<sequence>MLQVSMSQRWVTAVVAVGVAALFVGKAATAYVQGRKKDALLNKLPKSLLLWRVPPNAKDEYEIWLHLDATLRKAGLTRWTVIDECSQHTPERSDVFPSGYLHATPVRGTDGQAGSTPRLRGFCTTNSSSHVVRTHEGQDAVVRVVAIGDEGREQFRIWRELATAPHALISANHTLPLLQELNMEHITLGVFPLVSHSLDSLYGFWAKSSVGDILDAIMQALEALAYIHSLRIAHRDAFKHNFVAQWHSESLSTGKMPVSKPRIYLVDFETAIQFPESCPSSERLCTGLPLAGSVSDPARYKSPRIPEMETGQPYDPFKLDVWQLGHSFLDFDSTIPTVQEVLHSMASSDPAQRLTADEALSRLRSLVENMPPKSLLIPPVLYSDEDMASADMSME</sequence>
<dbReference type="GO" id="GO:0004674">
    <property type="term" value="F:protein serine/threonine kinase activity"/>
    <property type="evidence" value="ECO:0007669"/>
    <property type="project" value="TreeGrafter"/>
</dbReference>
<dbReference type="PROSITE" id="PS50011">
    <property type="entry name" value="PROTEIN_KINASE_DOM"/>
    <property type="match status" value="1"/>
</dbReference>
<dbReference type="GO" id="GO:0005634">
    <property type="term" value="C:nucleus"/>
    <property type="evidence" value="ECO:0007669"/>
    <property type="project" value="TreeGrafter"/>
</dbReference>
<dbReference type="PANTHER" id="PTHR44167">
    <property type="entry name" value="OVARIAN-SPECIFIC SERINE/THREONINE-PROTEIN KINASE LOK-RELATED"/>
    <property type="match status" value="1"/>
</dbReference>
<evidence type="ECO:0000313" key="2">
    <source>
        <dbReference type="EMBL" id="TRM63890.1"/>
    </source>
</evidence>
<dbReference type="Proteomes" id="UP000320762">
    <property type="component" value="Unassembled WGS sequence"/>
</dbReference>
<dbReference type="EMBL" id="VDMD01000008">
    <property type="protein sequence ID" value="TRM63890.1"/>
    <property type="molecule type" value="Genomic_DNA"/>
</dbReference>
<dbReference type="InterPro" id="IPR011009">
    <property type="entry name" value="Kinase-like_dom_sf"/>
</dbReference>
<dbReference type="Gene3D" id="1.10.510.10">
    <property type="entry name" value="Transferase(Phosphotransferase) domain 1"/>
    <property type="match status" value="1"/>
</dbReference>
<accession>A0A550CGH2</accession>
<dbReference type="STRING" id="97359.A0A550CGH2"/>
<reference evidence="2 3" key="1">
    <citation type="journal article" date="2019" name="New Phytol.">
        <title>Comparative genomics reveals unique wood-decay strategies and fruiting body development in the Schizophyllaceae.</title>
        <authorList>
            <person name="Almasi E."/>
            <person name="Sahu N."/>
            <person name="Krizsan K."/>
            <person name="Balint B."/>
            <person name="Kovacs G.M."/>
            <person name="Kiss B."/>
            <person name="Cseklye J."/>
            <person name="Drula E."/>
            <person name="Henrissat B."/>
            <person name="Nagy I."/>
            <person name="Chovatia M."/>
            <person name="Adam C."/>
            <person name="LaButti K."/>
            <person name="Lipzen A."/>
            <person name="Riley R."/>
            <person name="Grigoriev I.V."/>
            <person name="Nagy L.G."/>
        </authorList>
    </citation>
    <scope>NUCLEOTIDE SEQUENCE [LARGE SCALE GENOMIC DNA]</scope>
    <source>
        <strain evidence="2 3">NL-1724</strain>
    </source>
</reference>
<evidence type="ECO:0000259" key="1">
    <source>
        <dbReference type="PROSITE" id="PS50011"/>
    </source>
</evidence>
<organism evidence="2 3">
    <name type="scientific">Schizophyllum amplum</name>
    <dbReference type="NCBI Taxonomy" id="97359"/>
    <lineage>
        <taxon>Eukaryota</taxon>
        <taxon>Fungi</taxon>
        <taxon>Dikarya</taxon>
        <taxon>Basidiomycota</taxon>
        <taxon>Agaricomycotina</taxon>
        <taxon>Agaricomycetes</taxon>
        <taxon>Agaricomycetidae</taxon>
        <taxon>Agaricales</taxon>
        <taxon>Schizophyllaceae</taxon>
        <taxon>Schizophyllum</taxon>
    </lineage>
</organism>
<dbReference type="AlphaFoldDB" id="A0A550CGH2"/>
<dbReference type="GO" id="GO:0005524">
    <property type="term" value="F:ATP binding"/>
    <property type="evidence" value="ECO:0007669"/>
    <property type="project" value="InterPro"/>
</dbReference>
<name>A0A550CGH2_9AGAR</name>
<feature type="domain" description="Protein kinase" evidence="1">
    <location>
        <begin position="102"/>
        <end position="395"/>
    </location>
</feature>